<organism evidence="2 3">
    <name type="scientific">Kosmotoga olearia (strain ATCC BAA-1733 / DSM 21960 / TBF 19.5.1)</name>
    <dbReference type="NCBI Taxonomy" id="521045"/>
    <lineage>
        <taxon>Bacteria</taxon>
        <taxon>Thermotogati</taxon>
        <taxon>Thermotogota</taxon>
        <taxon>Thermotogae</taxon>
        <taxon>Kosmotogales</taxon>
        <taxon>Kosmotogaceae</taxon>
        <taxon>Kosmotoga</taxon>
    </lineage>
</organism>
<dbReference type="AlphaFoldDB" id="C5CIH9"/>
<sequence length="166" mass="19873">MKLVDTIKPEKRKAFCLREKVLKREVEILNEEVQILLEKAQEKIPEELEDLELLSTYESAVVRAAKLIRNSGYTFDKLRRFIRQNVLKELRYKVYPLLDSLENLENETISYIEQVKRCRDRTIVHLDPRFAFNLKRYQNNLASLEALKNVTDYLLKNIELLFEREL</sequence>
<evidence type="ECO:0000313" key="2">
    <source>
        <dbReference type="EMBL" id="ACR79842.1"/>
    </source>
</evidence>
<dbReference type="RefSeq" id="WP_015868500.1">
    <property type="nucleotide sequence ID" value="NC_012785.1"/>
</dbReference>
<dbReference type="EMBL" id="CP001634">
    <property type="protein sequence ID" value="ACR79842.1"/>
    <property type="molecule type" value="Genomic_DNA"/>
</dbReference>
<accession>C5CIH9</accession>
<reference evidence="2 3" key="2">
    <citation type="journal article" date="2011" name="J. Bacteriol.">
        <title>Genome Sequence of Kosmotoga olearia Strain TBF 19.5.1, a Thermophilic Bacterium with a Wide Growth Temperature Range, Isolated from the Troll B Oil Platform in the North Sea.</title>
        <authorList>
            <person name="Swithers K.S."/>
            <person name="Dipippo J.L."/>
            <person name="Bruce D.C."/>
            <person name="Detter C."/>
            <person name="Tapia R."/>
            <person name="Han S."/>
            <person name="Goodwin L.A."/>
            <person name="Han J."/>
            <person name="Woyke T."/>
            <person name="Pitluck S."/>
            <person name="Pennacchio L."/>
            <person name="Nolan M."/>
            <person name="Mikhailova N."/>
            <person name="Land M.L."/>
            <person name="Nesbo C.L."/>
            <person name="Gogarten J.P."/>
            <person name="Noll K.M."/>
        </authorList>
    </citation>
    <scope>NUCLEOTIDE SEQUENCE [LARGE SCALE GENOMIC DNA]</scope>
    <source>
        <strain evidence="3">ATCC BAA-1733 / DSM 21960 / TBF 19.5.1</strain>
    </source>
</reference>
<keyword evidence="1" id="KW-0175">Coiled coil</keyword>
<evidence type="ECO:0008006" key="4">
    <source>
        <dbReference type="Google" id="ProtNLM"/>
    </source>
</evidence>
<dbReference type="KEGG" id="kol:Kole_1140"/>
<feature type="coiled-coil region" evidence="1">
    <location>
        <begin position="19"/>
        <end position="50"/>
    </location>
</feature>
<evidence type="ECO:0000256" key="1">
    <source>
        <dbReference type="SAM" id="Coils"/>
    </source>
</evidence>
<reference evidence="2 3" key="1">
    <citation type="submission" date="2009-06" db="EMBL/GenBank/DDBJ databases">
        <title>Complete sequence of Thermotogales bacterium TBF 19.5.1.</title>
        <authorList>
            <consortium name="US DOE Joint Genome Institute"/>
            <person name="Lucas S."/>
            <person name="Copeland A."/>
            <person name="Lapidus A."/>
            <person name="Glavina del Rio T."/>
            <person name="Tice H."/>
            <person name="Bruce D."/>
            <person name="Goodwin L."/>
            <person name="Pitluck S."/>
            <person name="Chertkov O."/>
            <person name="Brettin T."/>
            <person name="Detter J.C."/>
            <person name="Han C."/>
            <person name="Schmutz J."/>
            <person name="Larimer F."/>
            <person name="Land M."/>
            <person name="Hauser L."/>
            <person name="Kyrpides N."/>
            <person name="Ovchinnikova G."/>
            <person name="Noll K."/>
        </authorList>
    </citation>
    <scope>NUCLEOTIDE SEQUENCE [LARGE SCALE GENOMIC DNA]</scope>
    <source>
        <strain evidence="3">ATCC BAA-1733 / DSM 21960 / TBF 19.5.1</strain>
    </source>
</reference>
<proteinExistence type="predicted"/>
<name>C5CIH9_KOSOT</name>
<evidence type="ECO:0000313" key="3">
    <source>
        <dbReference type="Proteomes" id="UP000002382"/>
    </source>
</evidence>
<dbReference type="eggNOG" id="ENOG502ZVS8">
    <property type="taxonomic scope" value="Bacteria"/>
</dbReference>
<protein>
    <recommendedName>
        <fullName evidence="4">HEPN domain-containing protein</fullName>
    </recommendedName>
</protein>
<dbReference type="OrthoDB" id="47499at2"/>
<dbReference type="HOGENOM" id="CLU_1684526_0_0_0"/>
<dbReference type="Proteomes" id="UP000002382">
    <property type="component" value="Chromosome"/>
</dbReference>
<gene>
    <name evidence="2" type="ordered locus">Kole_1140</name>
</gene>
<keyword evidence="3" id="KW-1185">Reference proteome</keyword>